<evidence type="ECO:0000259" key="5">
    <source>
        <dbReference type="Pfam" id="PF02384"/>
    </source>
</evidence>
<dbReference type="GO" id="GO:0008170">
    <property type="term" value="F:N-methyltransferase activity"/>
    <property type="evidence" value="ECO:0007669"/>
    <property type="project" value="InterPro"/>
</dbReference>
<dbReference type="GO" id="GO:0003677">
    <property type="term" value="F:DNA binding"/>
    <property type="evidence" value="ECO:0007669"/>
    <property type="project" value="InterPro"/>
</dbReference>
<dbReference type="InterPro" id="IPR050953">
    <property type="entry name" value="N4_N6_ade-DNA_methylase"/>
</dbReference>
<reference evidence="7" key="1">
    <citation type="submission" date="2019-10" db="EMBL/GenBank/DDBJ databases">
        <title>Metagenomic sequencing of thiosulfate-disproportionating enrichment culture.</title>
        <authorList>
            <person name="Umezawa K."/>
            <person name="Kojima H."/>
            <person name="Fukui M."/>
        </authorList>
    </citation>
    <scope>NUCLEOTIDE SEQUENCE</scope>
    <source>
        <strain evidence="7">45J</strain>
    </source>
</reference>
<organism evidence="7">
    <name type="scientific">hot springs metagenome</name>
    <dbReference type="NCBI Taxonomy" id="433727"/>
    <lineage>
        <taxon>unclassified sequences</taxon>
        <taxon>metagenomes</taxon>
        <taxon>ecological metagenomes</taxon>
    </lineage>
</organism>
<evidence type="ECO:0000259" key="6">
    <source>
        <dbReference type="Pfam" id="PF22837"/>
    </source>
</evidence>
<dbReference type="GO" id="GO:0009007">
    <property type="term" value="F:site-specific DNA-methyltransferase (adenine-specific) activity"/>
    <property type="evidence" value="ECO:0007669"/>
    <property type="project" value="UniProtKB-EC"/>
</dbReference>
<dbReference type="AlphaFoldDB" id="A0A5J4KSG0"/>
<sequence length="1156" mass="135204">MKKSKLTEKSIRVASPFDIASHKTERTANQKLVEWINQIIKDRHLPLGIAEQETVGVDRKQPDIIIYESLRSEKVLCVIELKPPYFSAFDEAELKKPAWEKANKRKARYFATSNFQWLIWFSTEKTNKMEPEERQVIDKFHLSSIENLDDIEDVRFKNPIIKGIERFLEELVNVHTGIKPEPLLPIDDFLIFRLQEKIYRLSRYYKPIIRDETHKDVKFSHRFKKWFIKQQWAFTYSDSDFEKAARQTAYLLVNKILFYNLLQSKRPGELDPISIPDDLTKGGLLQVNLQAYFDYVLKNIDYETIYSTDFIDQIAFPDNRAVVEEIKELIKILKRYDFSKIGFDIIGRIFERLIPQEERHNLGQYFTSSDIVDLILGFCIRHENDTVLDPSCGAGTFLVRAYQHKKLMNLRKPHQEILKTLWGVDIAKFPTHLATINLAVNDLSVDENYPQIINDDFFNLSPIEKIGGEEVRKKELSTLSGKKVLIPYPKTVDCIVGNPPYTRQEEIAEISGLEAYKENLIEKALYDERRKLADISKRAGIHAYFFVHGTKFLKEGGRFGFIVSNSWMDVDYGKGLQELFLRHYKIIAIIESKVERWFEDADVNTCIIILEKCKDQKERDESLVRFVSLFKPLRHFIPPAHDMWEKQKRRFDAIDNLKKTILYHNDFYQNDELRIYPKKQSELWEEGFDVESGKYTGSKWGKYLRAPEIFFKILEKGKDKLVPLKEIADIRRGFTTGADEFFYLTETEIKQRGIEKQFWTHKDIDGKIVPNRIIIGPRDADSIVINPEKLKKIVLLINADKSELKSKKILSYIRHGERRGFHVRSTCSSRALWYQLEYREPWPILFPKIHFDRQTVIANKYGVQVNCNLYELKPKKKRNNLALLCFLLSTPCVLFKELLGRVNLGEGALKTEIIDIEKLYIPKDFSKDILKSLRKLAKKYEDAPIKSIFEELNARHPDEVALEKVNPARRELDKIIMGDILGLKEDEQLEVYRAVVDLVKSRIEKAKSIAKKGKTKEGLDIELLTKTIKEKLGDKLLGHFYTEKILSQKNLKTVKLFHPTKDIHIKNELFGWRLSSGKDHIDCQSEAEAEYLKIWLESGLEEVKVPKDESYLIKILPELKALKEKIDRIISEHISTITSQKLQKKILQKLQGELFE</sequence>
<dbReference type="PROSITE" id="PS00092">
    <property type="entry name" value="N6_MTASE"/>
    <property type="match status" value="1"/>
</dbReference>
<protein>
    <submittedName>
        <fullName evidence="7">Uncharacterized protein</fullName>
    </submittedName>
</protein>
<accession>A0A5J4KSG0</accession>
<dbReference type="Pfam" id="PF02384">
    <property type="entry name" value="N6_Mtase"/>
    <property type="match status" value="1"/>
</dbReference>
<keyword evidence="2" id="KW-0808">Transferase</keyword>
<feature type="domain" description="Type II methyltransferase M.Eco57I C-terminal" evidence="6">
    <location>
        <begin position="699"/>
        <end position="950"/>
    </location>
</feature>
<evidence type="ECO:0000256" key="4">
    <source>
        <dbReference type="ARBA" id="ARBA00022747"/>
    </source>
</evidence>
<dbReference type="PANTHER" id="PTHR33841:SF5">
    <property type="entry name" value="DNA METHYLASE (MODIFICATION METHYLASE) (METHYLTRANSFERASE)-RELATED"/>
    <property type="match status" value="1"/>
</dbReference>
<proteinExistence type="predicted"/>
<keyword evidence="3" id="KW-0949">S-adenosyl-L-methionine</keyword>
<dbReference type="GO" id="GO:0009307">
    <property type="term" value="P:DNA restriction-modification system"/>
    <property type="evidence" value="ECO:0007669"/>
    <property type="project" value="UniProtKB-KW"/>
</dbReference>
<evidence type="ECO:0000256" key="1">
    <source>
        <dbReference type="ARBA" id="ARBA00022603"/>
    </source>
</evidence>
<keyword evidence="1" id="KW-0489">Methyltransferase</keyword>
<evidence type="ECO:0000313" key="7">
    <source>
        <dbReference type="EMBL" id="GER92628.1"/>
    </source>
</evidence>
<feature type="domain" description="DNA methylase adenine-specific" evidence="5">
    <location>
        <begin position="344"/>
        <end position="619"/>
    </location>
</feature>
<dbReference type="InterPro" id="IPR002052">
    <property type="entry name" value="DNA_methylase_N6_adenine_CS"/>
</dbReference>
<dbReference type="SUPFAM" id="SSF53335">
    <property type="entry name" value="S-adenosyl-L-methionine-dependent methyltransferases"/>
    <property type="match status" value="1"/>
</dbReference>
<dbReference type="Pfam" id="PF22837">
    <property type="entry name" value="M_Eco57I_C"/>
    <property type="match status" value="1"/>
</dbReference>
<evidence type="ECO:0000256" key="3">
    <source>
        <dbReference type="ARBA" id="ARBA00022691"/>
    </source>
</evidence>
<dbReference type="GO" id="GO:0032259">
    <property type="term" value="P:methylation"/>
    <property type="evidence" value="ECO:0007669"/>
    <property type="project" value="UniProtKB-KW"/>
</dbReference>
<name>A0A5J4KSG0_9ZZZZ</name>
<dbReference type="PANTHER" id="PTHR33841">
    <property type="entry name" value="DNA METHYLTRANSFERASE YEEA-RELATED"/>
    <property type="match status" value="1"/>
</dbReference>
<gene>
    <name evidence="7" type="ORF">A45J_0346</name>
</gene>
<dbReference type="InterPro" id="IPR003356">
    <property type="entry name" value="DNA_methylase_A-5"/>
</dbReference>
<comment type="caution">
    <text evidence="7">The sequence shown here is derived from an EMBL/GenBank/DDBJ whole genome shotgun (WGS) entry which is preliminary data.</text>
</comment>
<evidence type="ECO:0000256" key="2">
    <source>
        <dbReference type="ARBA" id="ARBA00022679"/>
    </source>
</evidence>
<dbReference type="PRINTS" id="PR00507">
    <property type="entry name" value="N12N6MTFRASE"/>
</dbReference>
<dbReference type="Gene3D" id="3.40.50.150">
    <property type="entry name" value="Vaccinia Virus protein VP39"/>
    <property type="match status" value="1"/>
</dbReference>
<dbReference type="InterPro" id="IPR054520">
    <property type="entry name" value="M_Eco57I_C"/>
</dbReference>
<dbReference type="EMBL" id="BLAB01000001">
    <property type="protein sequence ID" value="GER92628.1"/>
    <property type="molecule type" value="Genomic_DNA"/>
</dbReference>
<dbReference type="InterPro" id="IPR029063">
    <property type="entry name" value="SAM-dependent_MTases_sf"/>
</dbReference>
<keyword evidence="4" id="KW-0680">Restriction system</keyword>